<dbReference type="PANTHER" id="PTHR40254">
    <property type="entry name" value="BLR0577 PROTEIN"/>
    <property type="match status" value="1"/>
</dbReference>
<evidence type="ECO:0000313" key="2">
    <source>
        <dbReference type="EMBL" id="MBC9208122.1"/>
    </source>
</evidence>
<dbReference type="Pfam" id="PF13454">
    <property type="entry name" value="NAD_binding_9"/>
    <property type="match status" value="1"/>
</dbReference>
<organism evidence="2 3">
    <name type="scientific">Teichococcus aerophilus</name>
    <dbReference type="NCBI Taxonomy" id="1224513"/>
    <lineage>
        <taxon>Bacteria</taxon>
        <taxon>Pseudomonadati</taxon>
        <taxon>Pseudomonadota</taxon>
        <taxon>Alphaproteobacteria</taxon>
        <taxon>Acetobacterales</taxon>
        <taxon>Roseomonadaceae</taxon>
        <taxon>Roseomonas</taxon>
    </lineage>
</organism>
<proteinExistence type="predicted"/>
<dbReference type="Proteomes" id="UP000626026">
    <property type="component" value="Unassembled WGS sequence"/>
</dbReference>
<feature type="domain" description="FAD-dependent urate hydroxylase HpyO/Asp monooxygenase CreE-like FAD/NAD(P)-binding" evidence="1">
    <location>
        <begin position="9"/>
        <end position="153"/>
    </location>
</feature>
<protein>
    <submittedName>
        <fullName evidence="2">FAD/NAD(P)-binding protein</fullName>
    </submittedName>
</protein>
<dbReference type="PANTHER" id="PTHR40254:SF1">
    <property type="entry name" value="BLR0577 PROTEIN"/>
    <property type="match status" value="1"/>
</dbReference>
<dbReference type="EMBL" id="JACTVA010000026">
    <property type="protein sequence ID" value="MBC9208122.1"/>
    <property type="molecule type" value="Genomic_DNA"/>
</dbReference>
<keyword evidence="3" id="KW-1185">Reference proteome</keyword>
<dbReference type="SUPFAM" id="SSF51905">
    <property type="entry name" value="FAD/NAD(P)-binding domain"/>
    <property type="match status" value="2"/>
</dbReference>
<gene>
    <name evidence="2" type="ORF">IBL26_14860</name>
</gene>
<dbReference type="RefSeq" id="WP_187785280.1">
    <property type="nucleotide sequence ID" value="NZ_JACTVA010000026.1"/>
</dbReference>
<reference evidence="2 3" key="1">
    <citation type="journal article" date="2013" name="Int. J. Syst. Evol. Microbiol.">
        <title>Roseomonas aerophila sp. nov., isolated from air.</title>
        <authorList>
            <person name="Kim S.J."/>
            <person name="Weon H.Y."/>
            <person name="Ahn J.H."/>
            <person name="Hong S.B."/>
            <person name="Seok S.J."/>
            <person name="Whang K.S."/>
            <person name="Kwon S.W."/>
        </authorList>
    </citation>
    <scope>NUCLEOTIDE SEQUENCE [LARGE SCALE GENOMIC DNA]</scope>
    <source>
        <strain evidence="2 3">NBRC 108923</strain>
    </source>
</reference>
<dbReference type="InterPro" id="IPR038732">
    <property type="entry name" value="HpyO/CreE_NAD-binding"/>
</dbReference>
<name>A0ABR7RPT7_9PROT</name>
<dbReference type="Gene3D" id="3.50.50.60">
    <property type="entry name" value="FAD/NAD(P)-binding domain"/>
    <property type="match status" value="1"/>
</dbReference>
<comment type="caution">
    <text evidence="2">The sequence shown here is derived from an EMBL/GenBank/DDBJ whole genome shotgun (WGS) entry which is preliminary data.</text>
</comment>
<evidence type="ECO:0000313" key="3">
    <source>
        <dbReference type="Proteomes" id="UP000626026"/>
    </source>
</evidence>
<sequence length="462" mass="47423">MDAVDARVAIIGGGFAGTALAVRLRASLPEGEPILLFEDAPVAGPGLAYGTTDPSHLLNVPAGGMSLHPDNPAHFQEWLAGRDDAPEAPADGGPVFAPRALYGAYLAAQFATTGITTLPCRVETVESLPGGGFRLGAGSQSWHVARVVLALGGFASPVGAPPHLIGNPWDPAALEGLDPESPVLLVGMGLTMVDMLLSLRRLGHRGQVLGISRHGWLPLAHVAGPFPKAWPVELPAGAGPAALCRILRQEAARALAAGQPWQAVMDGARPQVQRVWQGWSPAQRASFLRHGRTAWNLHRHRLAPAVAATVTGQRATGGLNIRAARLQDWQPVAGGVQATLRHRHGGQETLTVGRIILCTGPDSAAAWRDIAPVPDLLRRGLARPDPLGIGLDVTGPDGTLRGADGQPVPGLAAVGPLTRGALWEITAVPEIRAQAAQAASQVVATVGAGAAGAGVAGPGGAA</sequence>
<accession>A0ABR7RPT7</accession>
<dbReference type="InterPro" id="IPR036188">
    <property type="entry name" value="FAD/NAD-bd_sf"/>
</dbReference>
<dbReference type="InterPro" id="IPR052189">
    <property type="entry name" value="L-asp_N-monooxygenase_NS-form"/>
</dbReference>
<evidence type="ECO:0000259" key="1">
    <source>
        <dbReference type="Pfam" id="PF13454"/>
    </source>
</evidence>